<dbReference type="OrthoDB" id="426882at2759"/>
<dbReference type="Gene3D" id="1.20.5.340">
    <property type="match status" value="1"/>
</dbReference>
<dbReference type="Pfam" id="PF04305">
    <property type="entry name" value="DUF455"/>
    <property type="match status" value="1"/>
</dbReference>
<dbReference type="CDD" id="cd00657">
    <property type="entry name" value="Ferritin_like"/>
    <property type="match status" value="1"/>
</dbReference>
<evidence type="ECO:0000313" key="4">
    <source>
        <dbReference type="EMBL" id="KAF9581891.1"/>
    </source>
</evidence>
<keyword evidence="1 2" id="KW-0175">Coiled coil</keyword>
<accession>A0A9P6KEG4</accession>
<dbReference type="InterPro" id="IPR009078">
    <property type="entry name" value="Ferritin-like_SF"/>
</dbReference>
<organism evidence="4 5">
    <name type="scientific">Lunasporangiospora selenospora</name>
    <dbReference type="NCBI Taxonomy" id="979761"/>
    <lineage>
        <taxon>Eukaryota</taxon>
        <taxon>Fungi</taxon>
        <taxon>Fungi incertae sedis</taxon>
        <taxon>Mucoromycota</taxon>
        <taxon>Mortierellomycotina</taxon>
        <taxon>Mortierellomycetes</taxon>
        <taxon>Mortierellales</taxon>
        <taxon>Mortierellaceae</taxon>
        <taxon>Lunasporangiospora</taxon>
    </lineage>
</organism>
<dbReference type="PANTHER" id="PTHR42782">
    <property type="entry name" value="SI:CH73-314G15.3"/>
    <property type="match status" value="1"/>
</dbReference>
<evidence type="ECO:0000256" key="3">
    <source>
        <dbReference type="SAM" id="MobiDB-lite"/>
    </source>
</evidence>
<evidence type="ECO:0000313" key="5">
    <source>
        <dbReference type="Proteomes" id="UP000780801"/>
    </source>
</evidence>
<dbReference type="InterPro" id="IPR000533">
    <property type="entry name" value="Tropomyosin"/>
</dbReference>
<comment type="caution">
    <text evidence="4">The sequence shown here is derived from an EMBL/GenBank/DDBJ whole genome shotgun (WGS) entry which is preliminary data.</text>
</comment>
<sequence length="559" mass="62059">MDKFKEKLAGIRAEADAANAKVEELEAEAKILKAETSAKDQESISLNHRISVLEGQLEKAESGGSDSKSKVRELELKVEDLERRLKQTELERDSLEDKYEKSAEETKKAKADLEETLRAMDDILIETASLGHGPQVHFPSDCDSLLEKCVHIMHTIDPVEKADLTLLLGEQWRESIQARKDPTKKAIEIGRATPPDIPLRPDTLEFVRPGYGVKVGRAGSLSSRIAILHALANVEQWAIDTALDNMARFGYYTQAMAGTLHTGEIENEQDQEFVMPNRFFDDFVQMACDESKHFKWLNDRLEDQGAHYGDLPVHASIWDSCTDTSKSALARMAVVHMTIESRGLDVNPATIARFERSEDPDSAKMLKKIHEDEVTHVQIGHRWFCYLLKRHEGVGSPGDNGQGTAFGASGSNAEGNLGDDGLAPEIDEDELYEFRQVTPAYVTEAGSEAKEEVVDPAEAQRRKRFQEVVVQYFKGSLKPPFNTVDREKGGLSRGWYEPLVVVRERTGFKPASGRRALTRTEKAEIAAKAAAAATVATEHAVHAPQATKESVEETRPEGA</sequence>
<dbReference type="Proteomes" id="UP000780801">
    <property type="component" value="Unassembled WGS sequence"/>
</dbReference>
<dbReference type="InterPro" id="IPR007402">
    <property type="entry name" value="DUF455"/>
</dbReference>
<gene>
    <name evidence="4" type="ORF">BGW38_000926</name>
</gene>
<dbReference type="SUPFAM" id="SSF47240">
    <property type="entry name" value="Ferritin-like"/>
    <property type="match status" value="1"/>
</dbReference>
<dbReference type="PANTHER" id="PTHR42782:SF2">
    <property type="entry name" value="3-OXOACYL-[ACYL-CARRIER-PROTEIN] SYNTHASE-LIKE PROTEIN"/>
    <property type="match status" value="1"/>
</dbReference>
<feature type="region of interest" description="Disordered" evidence="3">
    <location>
        <begin position="537"/>
        <end position="559"/>
    </location>
</feature>
<protein>
    <submittedName>
        <fullName evidence="4">Uncharacterized protein</fullName>
    </submittedName>
</protein>
<feature type="region of interest" description="Disordered" evidence="3">
    <location>
        <begin position="397"/>
        <end position="422"/>
    </location>
</feature>
<dbReference type="EMBL" id="JAABOA010001277">
    <property type="protein sequence ID" value="KAF9581891.1"/>
    <property type="molecule type" value="Genomic_DNA"/>
</dbReference>
<proteinExistence type="predicted"/>
<evidence type="ECO:0000256" key="2">
    <source>
        <dbReference type="SAM" id="Coils"/>
    </source>
</evidence>
<keyword evidence="5" id="KW-1185">Reference proteome</keyword>
<reference evidence="4" key="1">
    <citation type="journal article" date="2020" name="Fungal Divers.">
        <title>Resolving the Mortierellaceae phylogeny through synthesis of multi-gene phylogenetics and phylogenomics.</title>
        <authorList>
            <person name="Vandepol N."/>
            <person name="Liber J."/>
            <person name="Desiro A."/>
            <person name="Na H."/>
            <person name="Kennedy M."/>
            <person name="Barry K."/>
            <person name="Grigoriev I.V."/>
            <person name="Miller A.N."/>
            <person name="O'Donnell K."/>
            <person name="Stajich J.E."/>
            <person name="Bonito G."/>
        </authorList>
    </citation>
    <scope>NUCLEOTIDE SEQUENCE</scope>
    <source>
        <strain evidence="4">KOD1015</strain>
    </source>
</reference>
<dbReference type="SUPFAM" id="SSF57997">
    <property type="entry name" value="Tropomyosin"/>
    <property type="match status" value="1"/>
</dbReference>
<name>A0A9P6KEG4_9FUNG</name>
<dbReference type="Pfam" id="PF00261">
    <property type="entry name" value="Tropomyosin"/>
    <property type="match status" value="1"/>
</dbReference>
<evidence type="ECO:0000256" key="1">
    <source>
        <dbReference type="ARBA" id="ARBA00023054"/>
    </source>
</evidence>
<feature type="compositionally biased region" description="Basic and acidic residues" evidence="3">
    <location>
        <begin position="549"/>
        <end position="559"/>
    </location>
</feature>
<feature type="coiled-coil region" evidence="2">
    <location>
        <begin position="1"/>
        <end position="123"/>
    </location>
</feature>
<dbReference type="AlphaFoldDB" id="A0A9P6KEG4"/>